<comment type="caution">
    <text evidence="13">Lacks conserved residue(s) required for the propagation of feature annotation.</text>
</comment>
<keyword evidence="3 13" id="KW-0812">Transmembrane</keyword>
<name>A0ABX6EZ57_KLUMA</name>
<keyword evidence="17" id="KW-1185">Reference proteome</keyword>
<evidence type="ECO:0000256" key="10">
    <source>
        <dbReference type="ARBA" id="ARBA00023315"/>
    </source>
</evidence>
<evidence type="ECO:0000256" key="11">
    <source>
        <dbReference type="ARBA" id="ARBA00048048"/>
    </source>
</evidence>
<organism evidence="16 17">
    <name type="scientific">Kluyveromyces marxianus</name>
    <name type="common">Yeast</name>
    <name type="synonym">Candida kefyr</name>
    <dbReference type="NCBI Taxonomy" id="4911"/>
    <lineage>
        <taxon>Eukaryota</taxon>
        <taxon>Fungi</taxon>
        <taxon>Dikarya</taxon>
        <taxon>Ascomycota</taxon>
        <taxon>Saccharomycotina</taxon>
        <taxon>Saccharomycetes</taxon>
        <taxon>Saccharomycetales</taxon>
        <taxon>Saccharomycetaceae</taxon>
        <taxon>Kluyveromyces</taxon>
    </lineage>
</organism>
<dbReference type="Proteomes" id="UP000422736">
    <property type="component" value="Chromosome 6"/>
</dbReference>
<dbReference type="PROSITE" id="PS50297">
    <property type="entry name" value="ANK_REP_REGION"/>
    <property type="match status" value="3"/>
</dbReference>
<dbReference type="Pfam" id="PF12796">
    <property type="entry name" value="Ank_2"/>
    <property type="match status" value="2"/>
</dbReference>
<dbReference type="PROSITE" id="PS50088">
    <property type="entry name" value="ANK_REPEAT"/>
    <property type="match status" value="3"/>
</dbReference>
<evidence type="ECO:0000256" key="3">
    <source>
        <dbReference type="ARBA" id="ARBA00022692"/>
    </source>
</evidence>
<feature type="transmembrane region" description="Helical" evidence="13">
    <location>
        <begin position="562"/>
        <end position="583"/>
    </location>
</feature>
<evidence type="ECO:0000259" key="15">
    <source>
        <dbReference type="Pfam" id="PF01529"/>
    </source>
</evidence>
<feature type="domain" description="Palmitoyltransferase DHHC" evidence="15">
    <location>
        <begin position="454"/>
        <end position="599"/>
    </location>
</feature>
<dbReference type="PROSITE" id="PS50216">
    <property type="entry name" value="DHHC"/>
    <property type="match status" value="1"/>
</dbReference>
<dbReference type="Pfam" id="PF01529">
    <property type="entry name" value="DHHC"/>
    <property type="match status" value="1"/>
</dbReference>
<dbReference type="PANTHER" id="PTHR24161">
    <property type="entry name" value="ANK_REP_REGION DOMAIN-CONTAINING PROTEIN-RELATED"/>
    <property type="match status" value="1"/>
</dbReference>
<comment type="domain">
    <text evidence="13">The DHHC domain is required for palmitoyltransferase activity.</text>
</comment>
<dbReference type="EMBL" id="CP015059">
    <property type="protein sequence ID" value="QGN17471.1"/>
    <property type="molecule type" value="Genomic_DNA"/>
</dbReference>
<feature type="transmembrane region" description="Helical" evidence="13">
    <location>
        <begin position="375"/>
        <end position="393"/>
    </location>
</feature>
<dbReference type="EC" id="2.3.1.225" evidence="13"/>
<evidence type="ECO:0000256" key="8">
    <source>
        <dbReference type="ARBA" id="ARBA00023139"/>
    </source>
</evidence>
<dbReference type="InterPro" id="IPR001594">
    <property type="entry name" value="Palmitoyltrfase_DHHC"/>
</dbReference>
<evidence type="ECO:0000256" key="9">
    <source>
        <dbReference type="ARBA" id="ARBA00023288"/>
    </source>
</evidence>
<feature type="repeat" description="ANK" evidence="12">
    <location>
        <begin position="134"/>
        <end position="166"/>
    </location>
</feature>
<evidence type="ECO:0000256" key="12">
    <source>
        <dbReference type="PROSITE-ProRule" id="PRU00023"/>
    </source>
</evidence>
<feature type="transmembrane region" description="Helical" evidence="13">
    <location>
        <begin position="314"/>
        <end position="334"/>
    </location>
</feature>
<sequence>MDTEGRGTPSMPVEEEQLLEEQASGQVEEIEEDDNQSLNSMKAVVSRSSNKMEDESEEVIVKDPVLERYHGACKVGDLRTVREMVESKVIDLSKDYDENERISGLHWACINNRLSVVKYLASAGADVNFQGGDLDATPLHWASKSGLVYIVDALLQAGADPHITDSQGYNLLHTSVFSSNIMLVIYVLFFVVDGTDDVDQPDPHLRTALQWAAYQSDTLTVENLLKFNANVKKADETGFTALHWGTVKGNMYVMDLLIKYGSDFFQTTNDGKNCFTIGKELYSIKSLEDALYKNGFDKNGFPMKRYFTPTAGKLITFFLPYVLLPAVLFIFAHVTFVVALLINTVILTLCGFALTRFVIPSFLLSKRNSVMKSPLLSGILSGTFTLCLFVWIIKIAPLTFTEKPLTNLCMMVLMYVLSFTFGMLLRSDPGQIPATTDHDEIRKTIKELLSVGKFDTKHFCVHTWTRIPLRCKYDRDTSSLISRFDHFCPWVNNRIGLLNHKIFYMFVVLLEVSIWVLIPLIKEYFDELEDYLEDKKGKHFSKEKCRLLGDDDLCFGMKNDPFTFLTLCWITFQSVWVLFLIGVQTVQFLKGVTDYEFSQLNKKLRRHGAGSTTEEFFSSTPPELLSEELLAELDAPALDPRRVPQRTCFTLCSTVLGLDKAMIMFKSLLRLNRGEHSSMSSTGLQDSPLLIIPTDYGWKQNAKDFWLLCDTTLPLWRRILYPPKNSHALLNGKEVDYYTLYNLPDAMERVA</sequence>
<protein>
    <recommendedName>
        <fullName evidence="13">Palmitoyltransferase</fullName>
        <ecNumber evidence="13">2.3.1.225</ecNumber>
    </recommendedName>
</protein>
<keyword evidence="6 12" id="KW-0040">ANK repeat</keyword>
<dbReference type="InterPro" id="IPR036770">
    <property type="entry name" value="Ankyrin_rpt-contain_sf"/>
</dbReference>
<proteinExistence type="inferred from homology"/>
<comment type="catalytic activity">
    <reaction evidence="11 13">
        <text>L-cysteinyl-[protein] + hexadecanoyl-CoA = S-hexadecanoyl-L-cysteinyl-[protein] + CoA</text>
        <dbReference type="Rhea" id="RHEA:36683"/>
        <dbReference type="Rhea" id="RHEA-COMP:10131"/>
        <dbReference type="Rhea" id="RHEA-COMP:11032"/>
        <dbReference type="ChEBI" id="CHEBI:29950"/>
        <dbReference type="ChEBI" id="CHEBI:57287"/>
        <dbReference type="ChEBI" id="CHEBI:57379"/>
        <dbReference type="ChEBI" id="CHEBI:74151"/>
        <dbReference type="EC" id="2.3.1.225"/>
    </reaction>
</comment>
<feature type="repeat" description="ANK" evidence="12">
    <location>
        <begin position="100"/>
        <end position="132"/>
    </location>
</feature>
<feature type="repeat" description="ANK" evidence="12">
    <location>
        <begin position="237"/>
        <end position="269"/>
    </location>
</feature>
<comment type="subcellular location">
    <subcellularLocation>
        <location evidence="1">Membrane</location>
        <topology evidence="1">Multi-pass membrane protein</topology>
    </subcellularLocation>
</comment>
<dbReference type="SUPFAM" id="SSF48403">
    <property type="entry name" value="Ankyrin repeat"/>
    <property type="match status" value="1"/>
</dbReference>
<feature type="transmembrane region" description="Helical" evidence="13">
    <location>
        <begin position="502"/>
        <end position="521"/>
    </location>
</feature>
<reference evidence="16 17" key="1">
    <citation type="submission" date="2016-03" db="EMBL/GenBank/DDBJ databases">
        <title>How can Kluyveromyces marxianus grow so fast - potential evolutionary course in Saccharomyces Complex revealed by comparative genomics.</title>
        <authorList>
            <person name="Mo W."/>
            <person name="Lu W."/>
            <person name="Yang X."/>
            <person name="Qi J."/>
            <person name="Lv H."/>
        </authorList>
    </citation>
    <scope>NUCLEOTIDE SEQUENCE [LARGE SCALE GENOMIC DNA]</scope>
    <source>
        <strain evidence="16 17">FIM1</strain>
    </source>
</reference>
<evidence type="ECO:0000313" key="17">
    <source>
        <dbReference type="Proteomes" id="UP000422736"/>
    </source>
</evidence>
<dbReference type="PANTHER" id="PTHR24161:SF85">
    <property type="entry name" value="PALMITOYLTRANSFERASE HIP14"/>
    <property type="match status" value="1"/>
</dbReference>
<evidence type="ECO:0000256" key="14">
    <source>
        <dbReference type="SAM" id="MobiDB-lite"/>
    </source>
</evidence>
<evidence type="ECO:0000313" key="16">
    <source>
        <dbReference type="EMBL" id="QGN17471.1"/>
    </source>
</evidence>
<keyword evidence="7 13" id="KW-0472">Membrane</keyword>
<feature type="transmembrane region" description="Helical" evidence="13">
    <location>
        <begin position="340"/>
        <end position="363"/>
    </location>
</feature>
<dbReference type="SMART" id="SM00248">
    <property type="entry name" value="ANK"/>
    <property type="match status" value="5"/>
</dbReference>
<accession>A0ABX6EZ57</accession>
<keyword evidence="13" id="KW-0808">Transferase</keyword>
<evidence type="ECO:0000256" key="7">
    <source>
        <dbReference type="ARBA" id="ARBA00023136"/>
    </source>
</evidence>
<evidence type="ECO:0000256" key="13">
    <source>
        <dbReference type="RuleBase" id="RU079119"/>
    </source>
</evidence>
<evidence type="ECO:0000256" key="4">
    <source>
        <dbReference type="ARBA" id="ARBA00022737"/>
    </source>
</evidence>
<keyword evidence="8" id="KW-0564">Palmitate</keyword>
<gene>
    <name evidence="16" type="primary">AKR1</name>
    <name evidence="16" type="ORF">FIM1_4207</name>
</gene>
<dbReference type="InterPro" id="IPR002110">
    <property type="entry name" value="Ankyrin_rpt"/>
</dbReference>
<dbReference type="Gene3D" id="1.25.40.20">
    <property type="entry name" value="Ankyrin repeat-containing domain"/>
    <property type="match status" value="1"/>
</dbReference>
<evidence type="ECO:0000256" key="5">
    <source>
        <dbReference type="ARBA" id="ARBA00022989"/>
    </source>
</evidence>
<comment type="similarity">
    <text evidence="2">Belongs to the DHHC palmitoyltransferase family. AKR/ZDHHC17 subfamily.</text>
</comment>
<evidence type="ECO:0000256" key="1">
    <source>
        <dbReference type="ARBA" id="ARBA00004141"/>
    </source>
</evidence>
<feature type="region of interest" description="Disordered" evidence="14">
    <location>
        <begin position="1"/>
        <end position="50"/>
    </location>
</feature>
<evidence type="ECO:0000256" key="2">
    <source>
        <dbReference type="ARBA" id="ARBA00010104"/>
    </source>
</evidence>
<feature type="transmembrane region" description="Helical" evidence="13">
    <location>
        <begin position="405"/>
        <end position="425"/>
    </location>
</feature>
<keyword evidence="4" id="KW-0677">Repeat</keyword>
<evidence type="ECO:0000256" key="6">
    <source>
        <dbReference type="ARBA" id="ARBA00023043"/>
    </source>
</evidence>
<feature type="transmembrane region" description="Helical" evidence="13">
    <location>
        <begin position="171"/>
        <end position="192"/>
    </location>
</feature>
<keyword evidence="10 13" id="KW-0012">Acyltransferase</keyword>
<keyword evidence="5 13" id="KW-1133">Transmembrane helix</keyword>
<keyword evidence="9" id="KW-0449">Lipoprotein</keyword>